<evidence type="ECO:0000256" key="1">
    <source>
        <dbReference type="ARBA" id="ARBA00000085"/>
    </source>
</evidence>
<dbReference type="RefSeq" id="WP_379902670.1">
    <property type="nucleotide sequence ID" value="NZ_JBHRTR010000029.1"/>
</dbReference>
<dbReference type="PANTHER" id="PTHR43065:SF46">
    <property type="entry name" value="C4-DICARBOXYLATE TRANSPORT SENSOR PROTEIN DCTB"/>
    <property type="match status" value="1"/>
</dbReference>
<dbReference type="PROSITE" id="PS50113">
    <property type="entry name" value="PAC"/>
    <property type="match status" value="2"/>
</dbReference>
<feature type="domain" description="PAC" evidence="13">
    <location>
        <begin position="328"/>
        <end position="379"/>
    </location>
</feature>
<feature type="domain" description="PAS" evidence="12">
    <location>
        <begin position="253"/>
        <end position="323"/>
    </location>
</feature>
<dbReference type="SMART" id="SM00086">
    <property type="entry name" value="PAC"/>
    <property type="match status" value="2"/>
</dbReference>
<dbReference type="PANTHER" id="PTHR43065">
    <property type="entry name" value="SENSOR HISTIDINE KINASE"/>
    <property type="match status" value="1"/>
</dbReference>
<dbReference type="Gene3D" id="3.30.565.10">
    <property type="entry name" value="Histidine kinase-like ATPase, C-terminal domain"/>
    <property type="match status" value="1"/>
</dbReference>
<evidence type="ECO:0000256" key="4">
    <source>
        <dbReference type="ARBA" id="ARBA00022679"/>
    </source>
</evidence>
<evidence type="ECO:0000256" key="3">
    <source>
        <dbReference type="ARBA" id="ARBA00022553"/>
    </source>
</evidence>
<dbReference type="InterPro" id="IPR011006">
    <property type="entry name" value="CheY-like_superfamily"/>
</dbReference>
<evidence type="ECO:0000256" key="5">
    <source>
        <dbReference type="ARBA" id="ARBA00022741"/>
    </source>
</evidence>
<evidence type="ECO:0000313" key="15">
    <source>
        <dbReference type="Proteomes" id="UP001595528"/>
    </source>
</evidence>
<keyword evidence="7" id="KW-0067">ATP-binding</keyword>
<evidence type="ECO:0000256" key="7">
    <source>
        <dbReference type="ARBA" id="ARBA00022840"/>
    </source>
</evidence>
<keyword evidence="5" id="KW-0547">Nucleotide-binding</keyword>
<dbReference type="Pfam" id="PF00512">
    <property type="entry name" value="HisKA"/>
    <property type="match status" value="1"/>
</dbReference>
<dbReference type="CDD" id="cd00130">
    <property type="entry name" value="PAS"/>
    <property type="match status" value="2"/>
</dbReference>
<evidence type="ECO:0000259" key="12">
    <source>
        <dbReference type="PROSITE" id="PS50112"/>
    </source>
</evidence>
<evidence type="ECO:0000256" key="8">
    <source>
        <dbReference type="ARBA" id="ARBA00023012"/>
    </source>
</evidence>
<dbReference type="Gene3D" id="3.40.50.2300">
    <property type="match status" value="1"/>
</dbReference>
<reference evidence="15" key="1">
    <citation type="journal article" date="2019" name="Int. J. Syst. Evol. Microbiol.">
        <title>The Global Catalogue of Microorganisms (GCM) 10K type strain sequencing project: providing services to taxonomists for standard genome sequencing and annotation.</title>
        <authorList>
            <consortium name="The Broad Institute Genomics Platform"/>
            <consortium name="The Broad Institute Genome Sequencing Center for Infectious Disease"/>
            <person name="Wu L."/>
            <person name="Ma J."/>
        </authorList>
    </citation>
    <scope>NUCLEOTIDE SEQUENCE [LARGE SCALE GENOMIC DNA]</scope>
    <source>
        <strain evidence="15">KCTC 42964</strain>
    </source>
</reference>
<dbReference type="CDD" id="cd00082">
    <property type="entry name" value="HisKA"/>
    <property type="match status" value="1"/>
</dbReference>
<dbReference type="PRINTS" id="PR00344">
    <property type="entry name" value="BCTRLSENSOR"/>
</dbReference>
<dbReference type="Pfam" id="PF08447">
    <property type="entry name" value="PAS_3"/>
    <property type="match status" value="2"/>
</dbReference>
<dbReference type="Pfam" id="PF00072">
    <property type="entry name" value="Response_reg"/>
    <property type="match status" value="1"/>
</dbReference>
<keyword evidence="8" id="KW-0902">Two-component regulatory system</keyword>
<dbReference type="Gene3D" id="3.30.450.20">
    <property type="entry name" value="PAS domain"/>
    <property type="match status" value="2"/>
</dbReference>
<dbReference type="NCBIfam" id="TIGR00229">
    <property type="entry name" value="sensory_box"/>
    <property type="match status" value="2"/>
</dbReference>
<keyword evidence="6" id="KW-0418">Kinase</keyword>
<dbReference type="Gene3D" id="1.10.287.130">
    <property type="match status" value="1"/>
</dbReference>
<dbReference type="InterPro" id="IPR036097">
    <property type="entry name" value="HisK_dim/P_sf"/>
</dbReference>
<dbReference type="EC" id="2.7.13.3" evidence="2"/>
<dbReference type="InterPro" id="IPR004358">
    <property type="entry name" value="Sig_transdc_His_kin-like_C"/>
</dbReference>
<keyword evidence="15" id="KW-1185">Reference proteome</keyword>
<evidence type="ECO:0000259" key="10">
    <source>
        <dbReference type="PROSITE" id="PS50109"/>
    </source>
</evidence>
<dbReference type="SMART" id="SM00091">
    <property type="entry name" value="PAS"/>
    <property type="match status" value="2"/>
</dbReference>
<dbReference type="SUPFAM" id="SSF52172">
    <property type="entry name" value="CheY-like"/>
    <property type="match status" value="1"/>
</dbReference>
<gene>
    <name evidence="14" type="ORF">ACFOGJ_17150</name>
</gene>
<evidence type="ECO:0000313" key="14">
    <source>
        <dbReference type="EMBL" id="MFC3228975.1"/>
    </source>
</evidence>
<dbReference type="SUPFAM" id="SSF47384">
    <property type="entry name" value="Homodimeric domain of signal transducing histidine kinase"/>
    <property type="match status" value="1"/>
</dbReference>
<dbReference type="PROSITE" id="PS50112">
    <property type="entry name" value="PAS"/>
    <property type="match status" value="1"/>
</dbReference>
<dbReference type="InterPro" id="IPR003661">
    <property type="entry name" value="HisK_dim/P_dom"/>
</dbReference>
<dbReference type="InterPro" id="IPR001610">
    <property type="entry name" value="PAC"/>
</dbReference>
<keyword evidence="4" id="KW-0808">Transferase</keyword>
<dbReference type="InterPro" id="IPR000014">
    <property type="entry name" value="PAS"/>
</dbReference>
<dbReference type="EMBL" id="JBHRTR010000029">
    <property type="protein sequence ID" value="MFC3228975.1"/>
    <property type="molecule type" value="Genomic_DNA"/>
</dbReference>
<evidence type="ECO:0000256" key="6">
    <source>
        <dbReference type="ARBA" id="ARBA00022777"/>
    </source>
</evidence>
<dbReference type="SMART" id="SM00448">
    <property type="entry name" value="REC"/>
    <property type="match status" value="1"/>
</dbReference>
<dbReference type="InterPro" id="IPR013655">
    <property type="entry name" value="PAS_fold_3"/>
</dbReference>
<comment type="caution">
    <text evidence="14">The sequence shown here is derived from an EMBL/GenBank/DDBJ whole genome shotgun (WGS) entry which is preliminary data.</text>
</comment>
<dbReference type="InterPro" id="IPR005467">
    <property type="entry name" value="His_kinase_dom"/>
</dbReference>
<dbReference type="InterPro" id="IPR036890">
    <property type="entry name" value="HATPase_C_sf"/>
</dbReference>
<evidence type="ECO:0000256" key="9">
    <source>
        <dbReference type="PROSITE-ProRule" id="PRU00169"/>
    </source>
</evidence>
<organism evidence="14 15">
    <name type="scientific">Marinibaculum pumilum</name>
    <dbReference type="NCBI Taxonomy" id="1766165"/>
    <lineage>
        <taxon>Bacteria</taxon>
        <taxon>Pseudomonadati</taxon>
        <taxon>Pseudomonadota</taxon>
        <taxon>Alphaproteobacteria</taxon>
        <taxon>Rhodospirillales</taxon>
        <taxon>Rhodospirillaceae</taxon>
        <taxon>Marinibaculum</taxon>
    </lineage>
</organism>
<dbReference type="InterPro" id="IPR035965">
    <property type="entry name" value="PAS-like_dom_sf"/>
</dbReference>
<evidence type="ECO:0000259" key="11">
    <source>
        <dbReference type="PROSITE" id="PS50110"/>
    </source>
</evidence>
<feature type="modified residue" description="4-aspartylphosphate" evidence="9">
    <location>
        <position position="689"/>
    </location>
</feature>
<dbReference type="SUPFAM" id="SSF55785">
    <property type="entry name" value="PYP-like sensor domain (PAS domain)"/>
    <property type="match status" value="2"/>
</dbReference>
<dbReference type="Pfam" id="PF02518">
    <property type="entry name" value="HATPase_c"/>
    <property type="match status" value="1"/>
</dbReference>
<dbReference type="InterPro" id="IPR000700">
    <property type="entry name" value="PAS-assoc_C"/>
</dbReference>
<dbReference type="PROSITE" id="PS50109">
    <property type="entry name" value="HIS_KIN"/>
    <property type="match status" value="1"/>
</dbReference>
<proteinExistence type="predicted"/>
<feature type="domain" description="Response regulatory" evidence="11">
    <location>
        <begin position="639"/>
        <end position="755"/>
    </location>
</feature>
<evidence type="ECO:0000256" key="2">
    <source>
        <dbReference type="ARBA" id="ARBA00012438"/>
    </source>
</evidence>
<dbReference type="SMART" id="SM00388">
    <property type="entry name" value="HisKA"/>
    <property type="match status" value="1"/>
</dbReference>
<comment type="catalytic activity">
    <reaction evidence="1">
        <text>ATP + protein L-histidine = ADP + protein N-phospho-L-histidine.</text>
        <dbReference type="EC" id="2.7.13.3"/>
    </reaction>
</comment>
<sequence length="761" mass="82537">MQDRVGPAHWEAIELLPHPAAAIAPDGAIAAANASFMQLLSRGAEARPAGIGYPDCLTDLLQAADPPAGDRQAFLVARSAALRDGQADAFAIERTGEWAYRFRTVPRPEAGCLVFVEDLSEFERRDAMLAEAELLSRSGAWELDRESGQILFSKGAWALFGPGAQEKIGTLDRWITNIHPDDVGGMLAEVEKSRRTNEPFEYAYRIYRTDGQLIEINIKGRPVWDGADPPRRVRGTFQDITQVREAQRALERSEQKFRAIVENNPGIIAILGIDGRLKFVSPAGEELLAHTGPEVIDHAWTEFVHPDDIGTAMAALQRLLGRSEEAKERTELRVRHRDGHWLTMEMVGSNFLNTDGVEGIVLSAHDVTDRKETEDRLRQAQKMEAVGQLTGGIAHDFNNLLAVISGNLELIAEGLDAISGPATASLQRKCETALRATDRGATLTRSLLAFARKQTLRPSIVDLNELVEEMSELVRRTTPGNVELRIRPHDGLWLCVVDSGLMQNALLNLVLNARDAMPDGGVLTIATDNTVLDAAQAAQAEVPAGEYVLLTVTDTGIGMAPETVSRAFDPFFTTKGVGQGTGLGLSMVYGFAKQSDGYSRIASTLGKGTTVRIYLPRSTNTAAAAPAGPPAALPQGREHILVVEDDADVRDLTQSALQSLGYRAEAVSSAAQALAHLQSHPQVDMLLTDIILPEGMDGVMLADRAAELRPGLPVAFMTGHGDNAFLRNGSRHEHAPLLRKPFRRAELAEAVRALLDGPVRS</sequence>
<accession>A0ABV7L3M5</accession>
<dbReference type="SUPFAM" id="SSF55874">
    <property type="entry name" value="ATPase domain of HSP90 chaperone/DNA topoisomerase II/histidine kinase"/>
    <property type="match status" value="1"/>
</dbReference>
<evidence type="ECO:0000259" key="13">
    <source>
        <dbReference type="PROSITE" id="PS50113"/>
    </source>
</evidence>
<dbReference type="PROSITE" id="PS50110">
    <property type="entry name" value="RESPONSE_REGULATORY"/>
    <property type="match status" value="1"/>
</dbReference>
<dbReference type="InterPro" id="IPR003594">
    <property type="entry name" value="HATPase_dom"/>
</dbReference>
<keyword evidence="3 9" id="KW-0597">Phosphoprotein</keyword>
<feature type="domain" description="PAC" evidence="13">
    <location>
        <begin position="200"/>
        <end position="252"/>
    </location>
</feature>
<dbReference type="SMART" id="SM00387">
    <property type="entry name" value="HATPase_c"/>
    <property type="match status" value="1"/>
</dbReference>
<name>A0ABV7L3M5_9PROT</name>
<feature type="domain" description="Histidine kinase" evidence="10">
    <location>
        <begin position="392"/>
        <end position="619"/>
    </location>
</feature>
<protein>
    <recommendedName>
        <fullName evidence="2">histidine kinase</fullName>
        <ecNumber evidence="2">2.7.13.3</ecNumber>
    </recommendedName>
</protein>
<dbReference type="InterPro" id="IPR001789">
    <property type="entry name" value="Sig_transdc_resp-reg_receiver"/>
</dbReference>
<dbReference type="Proteomes" id="UP001595528">
    <property type="component" value="Unassembled WGS sequence"/>
</dbReference>